<sequence length="152" mass="17103">MSKPRVVQVFECPTLPSKRQETAPRTKPKQGEELSHNQLVDEDFQKAVSEVRDFSMKNTTGKDKKKKEIERVVALGGKAPKQQKMPYNMLMAIKKKGAQRQNMRDEQASSGVVLGKKKSSNKVPRRSKSDAGTFATKGRLKNGVLFISKKDR</sequence>
<reference evidence="2 3" key="1">
    <citation type="submission" date="2019-07" db="EMBL/GenBank/DDBJ databases">
        <title>Genomics analysis of Aphanomyces spp. identifies a new class of oomycete effector associated with host adaptation.</title>
        <authorList>
            <person name="Gaulin E."/>
        </authorList>
    </citation>
    <scope>NUCLEOTIDE SEQUENCE [LARGE SCALE GENOMIC DNA]</scope>
    <source>
        <strain evidence="2 3">ATCC 201684</strain>
    </source>
</reference>
<dbReference type="AlphaFoldDB" id="A0A6G0W622"/>
<gene>
    <name evidence="2" type="ORF">Ae201684_018374</name>
</gene>
<dbReference type="VEuPathDB" id="FungiDB:AeMF1_019047"/>
<name>A0A6G0W622_9STRA</name>
<dbReference type="Proteomes" id="UP000481153">
    <property type="component" value="Unassembled WGS sequence"/>
</dbReference>
<protein>
    <submittedName>
        <fullName evidence="2">Uncharacterized protein</fullName>
    </submittedName>
</protein>
<dbReference type="GO" id="GO:0005730">
    <property type="term" value="C:nucleolus"/>
    <property type="evidence" value="ECO:0007669"/>
    <property type="project" value="TreeGrafter"/>
</dbReference>
<dbReference type="PANTHER" id="PTHR28096:SF1">
    <property type="entry name" value="PROTEIN FAF1"/>
    <property type="match status" value="1"/>
</dbReference>
<dbReference type="EMBL" id="VJMJ01000331">
    <property type="protein sequence ID" value="KAF0722536.1"/>
    <property type="molecule type" value="Genomic_DNA"/>
</dbReference>
<feature type="compositionally biased region" description="Basic residues" evidence="1">
    <location>
        <begin position="115"/>
        <end position="126"/>
    </location>
</feature>
<organism evidence="2 3">
    <name type="scientific">Aphanomyces euteiches</name>
    <dbReference type="NCBI Taxonomy" id="100861"/>
    <lineage>
        <taxon>Eukaryota</taxon>
        <taxon>Sar</taxon>
        <taxon>Stramenopiles</taxon>
        <taxon>Oomycota</taxon>
        <taxon>Saprolegniomycetes</taxon>
        <taxon>Saprolegniales</taxon>
        <taxon>Verrucalvaceae</taxon>
        <taxon>Aphanomyces</taxon>
    </lineage>
</organism>
<dbReference type="PANTHER" id="PTHR28096">
    <property type="entry name" value="PROTEIN FAF1"/>
    <property type="match status" value="1"/>
</dbReference>
<proteinExistence type="predicted"/>
<dbReference type="InterPro" id="IPR027973">
    <property type="entry name" value="FSAF1-like"/>
</dbReference>
<evidence type="ECO:0000313" key="2">
    <source>
        <dbReference type="EMBL" id="KAF0722536.1"/>
    </source>
</evidence>
<dbReference type="Pfam" id="PF15375">
    <property type="entry name" value="FSAF1"/>
    <property type="match status" value="1"/>
</dbReference>
<feature type="compositionally biased region" description="Basic and acidic residues" evidence="1">
    <location>
        <begin position="18"/>
        <end position="35"/>
    </location>
</feature>
<feature type="region of interest" description="Disordered" evidence="1">
    <location>
        <begin position="96"/>
        <end position="135"/>
    </location>
</feature>
<keyword evidence="3" id="KW-1185">Reference proteome</keyword>
<evidence type="ECO:0000256" key="1">
    <source>
        <dbReference type="SAM" id="MobiDB-lite"/>
    </source>
</evidence>
<feature type="region of interest" description="Disordered" evidence="1">
    <location>
        <begin position="1"/>
        <end position="41"/>
    </location>
</feature>
<evidence type="ECO:0000313" key="3">
    <source>
        <dbReference type="Proteomes" id="UP000481153"/>
    </source>
</evidence>
<comment type="caution">
    <text evidence="2">The sequence shown here is derived from an EMBL/GenBank/DDBJ whole genome shotgun (WGS) entry which is preliminary data.</text>
</comment>
<dbReference type="GO" id="GO:0000462">
    <property type="term" value="P:maturation of SSU-rRNA from tricistronic rRNA transcript (SSU-rRNA, 5.8S rRNA, LSU-rRNA)"/>
    <property type="evidence" value="ECO:0007669"/>
    <property type="project" value="TreeGrafter"/>
</dbReference>
<dbReference type="InterPro" id="IPR053030">
    <property type="entry name" value="Ribosomal_biogenesis_FAF1-like"/>
</dbReference>
<accession>A0A6G0W622</accession>